<evidence type="ECO:0000313" key="9">
    <source>
        <dbReference type="EMBL" id="MBO1519059.1"/>
    </source>
</evidence>
<dbReference type="NCBIfam" id="TIGR00711">
    <property type="entry name" value="efflux_EmrB"/>
    <property type="match status" value="1"/>
</dbReference>
<feature type="transmembrane region" description="Helical" evidence="7">
    <location>
        <begin position="172"/>
        <end position="191"/>
    </location>
</feature>
<keyword evidence="3" id="KW-1003">Cell membrane</keyword>
<dbReference type="InterPro" id="IPR020846">
    <property type="entry name" value="MFS_dom"/>
</dbReference>
<name>A0ABS3NEP1_9GAMM</name>
<feature type="transmembrane region" description="Helical" evidence="7">
    <location>
        <begin position="16"/>
        <end position="36"/>
    </location>
</feature>
<feature type="transmembrane region" description="Helical" evidence="7">
    <location>
        <begin position="113"/>
        <end position="134"/>
    </location>
</feature>
<evidence type="ECO:0000256" key="4">
    <source>
        <dbReference type="ARBA" id="ARBA00022692"/>
    </source>
</evidence>
<evidence type="ECO:0000256" key="5">
    <source>
        <dbReference type="ARBA" id="ARBA00022989"/>
    </source>
</evidence>
<keyword evidence="4 7" id="KW-0812">Transmembrane</keyword>
<feature type="transmembrane region" description="Helical" evidence="7">
    <location>
        <begin position="84"/>
        <end position="107"/>
    </location>
</feature>
<dbReference type="PROSITE" id="PS50850">
    <property type="entry name" value="MFS"/>
    <property type="match status" value="1"/>
</dbReference>
<accession>A0ABS3NEP1</accession>
<evidence type="ECO:0000256" key="2">
    <source>
        <dbReference type="ARBA" id="ARBA00022448"/>
    </source>
</evidence>
<organism evidence="9 10">
    <name type="scientific">Oceanisphaera pacifica</name>
    <dbReference type="NCBI Taxonomy" id="2818389"/>
    <lineage>
        <taxon>Bacteria</taxon>
        <taxon>Pseudomonadati</taxon>
        <taxon>Pseudomonadota</taxon>
        <taxon>Gammaproteobacteria</taxon>
        <taxon>Aeromonadales</taxon>
        <taxon>Aeromonadaceae</taxon>
        <taxon>Oceanisphaera</taxon>
    </lineage>
</organism>
<dbReference type="Gene3D" id="1.20.1250.20">
    <property type="entry name" value="MFS general substrate transporter like domains"/>
    <property type="match status" value="1"/>
</dbReference>
<comment type="subcellular location">
    <subcellularLocation>
        <location evidence="1">Cell membrane</location>
        <topology evidence="1">Multi-pass membrane protein</topology>
    </subcellularLocation>
</comment>
<keyword evidence="10" id="KW-1185">Reference proteome</keyword>
<evidence type="ECO:0000313" key="10">
    <source>
        <dbReference type="Proteomes" id="UP000664882"/>
    </source>
</evidence>
<feature type="transmembrane region" description="Helical" evidence="7">
    <location>
        <begin position="229"/>
        <end position="249"/>
    </location>
</feature>
<comment type="caution">
    <text evidence="9">The sequence shown here is derived from an EMBL/GenBank/DDBJ whole genome shotgun (WGS) entry which is preliminary data.</text>
</comment>
<protein>
    <submittedName>
        <fullName evidence="9">Multidrug efflux MFS transporter</fullName>
    </submittedName>
</protein>
<keyword evidence="5 7" id="KW-1133">Transmembrane helix</keyword>
<gene>
    <name evidence="9" type="ORF">J3U76_05330</name>
</gene>
<dbReference type="PRINTS" id="PR01036">
    <property type="entry name" value="TCRTETB"/>
</dbReference>
<dbReference type="RefSeq" id="WP_208004847.1">
    <property type="nucleotide sequence ID" value="NZ_JAGDFX010000005.1"/>
</dbReference>
<evidence type="ECO:0000256" key="6">
    <source>
        <dbReference type="ARBA" id="ARBA00023136"/>
    </source>
</evidence>
<dbReference type="Pfam" id="PF07690">
    <property type="entry name" value="MFS_1"/>
    <property type="match status" value="1"/>
</dbReference>
<evidence type="ECO:0000256" key="1">
    <source>
        <dbReference type="ARBA" id="ARBA00004651"/>
    </source>
</evidence>
<dbReference type="InterPro" id="IPR004638">
    <property type="entry name" value="EmrB-like"/>
</dbReference>
<dbReference type="InterPro" id="IPR036259">
    <property type="entry name" value="MFS_trans_sf"/>
</dbReference>
<dbReference type="InterPro" id="IPR011701">
    <property type="entry name" value="MFS"/>
</dbReference>
<dbReference type="Gene3D" id="1.20.1720.10">
    <property type="entry name" value="Multidrug resistance protein D"/>
    <property type="match status" value="1"/>
</dbReference>
<dbReference type="CDD" id="cd17503">
    <property type="entry name" value="MFS_LmrB_MDR_like"/>
    <property type="match status" value="1"/>
</dbReference>
<feature type="transmembrane region" description="Helical" evidence="7">
    <location>
        <begin position="141"/>
        <end position="160"/>
    </location>
</feature>
<dbReference type="EMBL" id="JAGDFX010000005">
    <property type="protein sequence ID" value="MBO1519059.1"/>
    <property type="molecule type" value="Genomic_DNA"/>
</dbReference>
<feature type="transmembrane region" description="Helical" evidence="7">
    <location>
        <begin position="298"/>
        <end position="324"/>
    </location>
</feature>
<keyword evidence="2" id="KW-0813">Transport</keyword>
<proteinExistence type="predicted"/>
<sequence>MSTAISEHDQSAIKPYPILISFLIAGFIGLFSETALNMALGRLMIELDVTSSTVQWITTGYLLTMGILIPVSALLIQWFSTRQLFVASLLFSIAGAIVSGVAPSFGVLLLGRVIQAVGTGLLIPLMFNTALIIFPIYRRGTVMGLIGLVMMSAPAVGPATSGLIIEMLSWNWILWLIVPFLVFSLIYGLVFMQNVSVLTKPKIDFLSIFLSTLGFGGLVYGFSIAGDKGWGNIFVISAILISLSSLVIFSFRQLKLDSPMLDLRVFKYPMFTLGILCVVATFMIILSTMILLPLYLQIGIGISALAAGLVLMPGGALNGALSLFVGRAFDAYGPKWLITPGFIMMLVMLWNLSNVTTETSSLMVIFLHSGLMIGVSLVMMPAQTNGLNQLPRSLYPDGTALINTLMQVSGSVGTALAITIMSASQATYLENITDPSAPSIASTSLTAGVQTAFILGIGLAASGLVLSFFIKPAR</sequence>
<feature type="transmembrane region" description="Helical" evidence="7">
    <location>
        <begin position="203"/>
        <end position="223"/>
    </location>
</feature>
<feature type="transmembrane region" description="Helical" evidence="7">
    <location>
        <begin position="270"/>
        <end position="292"/>
    </location>
</feature>
<evidence type="ECO:0000256" key="7">
    <source>
        <dbReference type="SAM" id="Phobius"/>
    </source>
</evidence>
<feature type="transmembrane region" description="Helical" evidence="7">
    <location>
        <begin position="444"/>
        <end position="470"/>
    </location>
</feature>
<evidence type="ECO:0000256" key="3">
    <source>
        <dbReference type="ARBA" id="ARBA00022475"/>
    </source>
</evidence>
<dbReference type="PANTHER" id="PTHR42718:SF43">
    <property type="entry name" value="LINCOMYCIN RESISTANCE PROTEIN LMRB"/>
    <property type="match status" value="1"/>
</dbReference>
<feature type="transmembrane region" description="Helical" evidence="7">
    <location>
        <begin position="336"/>
        <end position="353"/>
    </location>
</feature>
<feature type="domain" description="Major facilitator superfamily (MFS) profile" evidence="8">
    <location>
        <begin position="18"/>
        <end position="474"/>
    </location>
</feature>
<reference evidence="9 10" key="1">
    <citation type="submission" date="2021-03" db="EMBL/GenBank/DDBJ databases">
        <title>Oceanisphaera sp. nov., isolated from the intestine.</title>
        <authorList>
            <person name="Zhao L.-H."/>
            <person name="Shi L.-F."/>
        </authorList>
    </citation>
    <scope>NUCLEOTIDE SEQUENCE [LARGE SCALE GENOMIC DNA]</scope>
    <source>
        <strain evidence="9 10">DM8</strain>
    </source>
</reference>
<dbReference type="SUPFAM" id="SSF103473">
    <property type="entry name" value="MFS general substrate transporter"/>
    <property type="match status" value="2"/>
</dbReference>
<evidence type="ECO:0000259" key="8">
    <source>
        <dbReference type="PROSITE" id="PS50850"/>
    </source>
</evidence>
<dbReference type="PANTHER" id="PTHR42718">
    <property type="entry name" value="MAJOR FACILITATOR SUPERFAMILY MULTIDRUG TRANSPORTER MFSC"/>
    <property type="match status" value="1"/>
</dbReference>
<dbReference type="Proteomes" id="UP000664882">
    <property type="component" value="Unassembled WGS sequence"/>
</dbReference>
<feature type="transmembrane region" description="Helical" evidence="7">
    <location>
        <begin position="359"/>
        <end position="379"/>
    </location>
</feature>
<feature type="transmembrane region" description="Helical" evidence="7">
    <location>
        <begin position="56"/>
        <end position="77"/>
    </location>
</feature>
<keyword evidence="6 7" id="KW-0472">Membrane</keyword>
<feature type="transmembrane region" description="Helical" evidence="7">
    <location>
        <begin position="400"/>
        <end position="424"/>
    </location>
</feature>